<feature type="domain" description="CheW-like" evidence="1">
    <location>
        <begin position="77"/>
        <end position="211"/>
    </location>
</feature>
<evidence type="ECO:0000313" key="2">
    <source>
        <dbReference type="EMBL" id="KAA0683714.1"/>
    </source>
</evidence>
<dbReference type="GO" id="GO:0006935">
    <property type="term" value="P:chemotaxis"/>
    <property type="evidence" value="ECO:0007669"/>
    <property type="project" value="InterPro"/>
</dbReference>
<dbReference type="GO" id="GO:0007165">
    <property type="term" value="P:signal transduction"/>
    <property type="evidence" value="ECO:0007669"/>
    <property type="project" value="InterPro"/>
</dbReference>
<dbReference type="EMBL" id="QOKV01000012">
    <property type="protein sequence ID" value="KAA0683714.1"/>
    <property type="molecule type" value="Genomic_DNA"/>
</dbReference>
<sequence length="211" mass="22227">MDDRTEAGGSAKEAAKETGGIDWAAVRARLARQGREAEEVAAPGGAWADALLRRRAEDLARVPSADEADAAAEAEAPVALLVGRGADGLYGLDLRHLSRIVPLPRVARVPHATPELLGLIAIDGRVMRLLDVDRLCGRNAVPAGGGFAVVLRGGERPVALRLRTVDTVTELESSLKAPPEAGPFVTAITRGRVAVLDVPAILETLRSMKEE</sequence>
<dbReference type="Pfam" id="PF01584">
    <property type="entry name" value="CheW"/>
    <property type="match status" value="1"/>
</dbReference>
<dbReference type="RefSeq" id="WP_149166091.1">
    <property type="nucleotide sequence ID" value="NZ_QOKV01000012.1"/>
</dbReference>
<dbReference type="Proteomes" id="UP000476837">
    <property type="component" value="Unassembled WGS sequence"/>
</dbReference>
<dbReference type="Gene3D" id="2.40.50.180">
    <property type="entry name" value="CheA-289, Domain 4"/>
    <property type="match status" value="1"/>
</dbReference>
<reference evidence="2 3" key="1">
    <citation type="submission" date="2018-07" db="EMBL/GenBank/DDBJ databases">
        <title>Genome sequence of Roseomonas fauriae ATCC 49958.</title>
        <authorList>
            <person name="Sant'Anna F.H."/>
            <person name="Baldani J.I."/>
            <person name="Zilli J.E."/>
            <person name="Reis V.M."/>
            <person name="Hartmann A."/>
            <person name="Cruz L."/>
            <person name="de Souza E.M."/>
            <person name="de Oliveira Pedrosa F."/>
            <person name="Passaglia L.M.P."/>
        </authorList>
    </citation>
    <scope>NUCLEOTIDE SEQUENCE [LARGE SCALE GENOMIC DNA]</scope>
    <source>
        <strain evidence="2 3">ATCC 49958</strain>
    </source>
</reference>
<evidence type="ECO:0000259" key="1">
    <source>
        <dbReference type="PROSITE" id="PS50851"/>
    </source>
</evidence>
<dbReference type="SUPFAM" id="SSF50341">
    <property type="entry name" value="CheW-like"/>
    <property type="match status" value="1"/>
</dbReference>
<dbReference type="PROSITE" id="PS50851">
    <property type="entry name" value="CHEW"/>
    <property type="match status" value="1"/>
</dbReference>
<dbReference type="AlphaFoldDB" id="A0A6L3AX69"/>
<proteinExistence type="predicted"/>
<dbReference type="Gene3D" id="2.30.30.40">
    <property type="entry name" value="SH3 Domains"/>
    <property type="match status" value="1"/>
</dbReference>
<comment type="caution">
    <text evidence="2">The sequence shown here is derived from an EMBL/GenBank/DDBJ whole genome shotgun (WGS) entry which is preliminary data.</text>
</comment>
<accession>A0A6L3AX69</accession>
<organism evidence="2 3">
    <name type="scientific">Azospirillum brasilense</name>
    <dbReference type="NCBI Taxonomy" id="192"/>
    <lineage>
        <taxon>Bacteria</taxon>
        <taxon>Pseudomonadati</taxon>
        <taxon>Pseudomonadota</taxon>
        <taxon>Alphaproteobacteria</taxon>
        <taxon>Rhodospirillales</taxon>
        <taxon>Azospirillaceae</taxon>
        <taxon>Azospirillum</taxon>
    </lineage>
</organism>
<gene>
    <name evidence="2" type="ORF">DS837_18265</name>
</gene>
<name>A0A6L3AX69_AZOBR</name>
<dbReference type="InterPro" id="IPR036061">
    <property type="entry name" value="CheW-like_dom_sf"/>
</dbReference>
<evidence type="ECO:0000313" key="3">
    <source>
        <dbReference type="Proteomes" id="UP000476837"/>
    </source>
</evidence>
<protein>
    <submittedName>
        <fullName evidence="2">Chemotaxis protein CheW</fullName>
    </submittedName>
</protein>
<dbReference type="SMART" id="SM00260">
    <property type="entry name" value="CheW"/>
    <property type="match status" value="1"/>
</dbReference>
<dbReference type="InterPro" id="IPR002545">
    <property type="entry name" value="CheW-lke_dom"/>
</dbReference>